<evidence type="ECO:0000256" key="9">
    <source>
        <dbReference type="ARBA" id="ARBA00023163"/>
    </source>
</evidence>
<dbReference type="PANTHER" id="PTHR10665">
    <property type="entry name" value="RECOMBINING BINDING PROTEIN SUPPRESSOR OF HAIRLESS"/>
    <property type="match status" value="1"/>
</dbReference>
<comment type="similarity">
    <text evidence="2">Belongs to the Su(H) family.</text>
</comment>
<gene>
    <name evidence="14" type="ORF">SNE40_003302</name>
</gene>
<dbReference type="InterPro" id="IPR037095">
    <property type="entry name" value="RBP-J/Cbf11_DNA-bd_sf"/>
</dbReference>
<evidence type="ECO:0000256" key="8">
    <source>
        <dbReference type="ARBA" id="ARBA00023159"/>
    </source>
</evidence>
<evidence type="ECO:0000256" key="7">
    <source>
        <dbReference type="ARBA" id="ARBA00023125"/>
    </source>
</evidence>
<dbReference type="Gene3D" id="2.60.40.1450">
    <property type="entry name" value="LAG1, DNA binding domain"/>
    <property type="match status" value="1"/>
</dbReference>
<dbReference type="GO" id="GO:0000122">
    <property type="term" value="P:negative regulation of transcription by RNA polymerase II"/>
    <property type="evidence" value="ECO:0007669"/>
    <property type="project" value="UniProtKB-ARBA"/>
</dbReference>
<dbReference type="GO" id="GO:0005667">
    <property type="term" value="C:transcription regulator complex"/>
    <property type="evidence" value="ECO:0007669"/>
    <property type="project" value="UniProtKB-ARBA"/>
</dbReference>
<accession>A0AAN8K7P9</accession>
<sequence length="651" mass="72605">MNEHHLFGSQDNYGLNLDTAALTHHGVQFAIHSNGNFVSSQQGRGIKRTNHELPPHLNTVHYLINGHMAQAGVENPVDLSNGRISINGLSESENQYETDDRQSQSQYRHSGVRVGIPDQSHDATSHLFTGSLTPPDKLNGDLVPMSTTSPLSISTIGPPMQAPPSPLPTPSPPMRHPSDGSGLRVPSYEQSHHSLRKDQRLTREAMRKYLRDRSDQILVILHAKVAQKSYGNEKRFFCPPPCIYLFGKGWKRKHEQMEGEGCTKEEAQVCAFMGIGNSDQEMVQLHLEDKDYCAAKTLYISDSDKRKHFMLSVKMFYGNGQDIGLFLGKRIKVISKPSKKKQSLKNAELCIASGTKVALFNRLRSQTVSTRYLHVESYNGKCNFHASSTQWGAFTIHLLDDNEGESEEFTVRDGYIHYGSTVKLVCSVTGMALPRLVIRKVDKQTALLDADDPVSQLHKCAFYLKDTERMYLCLSQERIIQFQATPCPKEPNKEMINDGASWTIISTDKAEYTFYEGMGPVKNSLTPVPVVNSLHLNGGGDVAMLELNGENFNPSLKVWFGDVEAETMFRAEDSMLCVVPDISAFRAGWKWVRQPLQAPVSLVRTDGVIYATGLTFTYTPEPGPRQHCKDMERLVGRTSSASPDSTSHSTL</sequence>
<dbReference type="GO" id="GO:0001228">
    <property type="term" value="F:DNA-binding transcription activator activity, RNA polymerase II-specific"/>
    <property type="evidence" value="ECO:0007669"/>
    <property type="project" value="InterPro"/>
</dbReference>
<evidence type="ECO:0000256" key="11">
    <source>
        <dbReference type="SAM" id="MobiDB-lite"/>
    </source>
</evidence>
<dbReference type="InterPro" id="IPR014756">
    <property type="entry name" value="Ig_E-set"/>
</dbReference>
<evidence type="ECO:0000256" key="1">
    <source>
        <dbReference type="ARBA" id="ARBA00004123"/>
    </source>
</evidence>
<keyword evidence="8" id="KW-0010">Activator</keyword>
<evidence type="ECO:0000313" key="15">
    <source>
        <dbReference type="Proteomes" id="UP001347796"/>
    </source>
</evidence>
<dbReference type="FunFam" id="2.60.40.10:FF:000074">
    <property type="entry name" value="Recombining binding protein suppressor of hairless, putative"/>
    <property type="match status" value="1"/>
</dbReference>
<evidence type="ECO:0000256" key="5">
    <source>
        <dbReference type="ARBA" id="ARBA00022976"/>
    </source>
</evidence>
<dbReference type="GO" id="GO:0048513">
    <property type="term" value="P:animal organ development"/>
    <property type="evidence" value="ECO:0007669"/>
    <property type="project" value="UniProtKB-ARBA"/>
</dbReference>
<dbReference type="SMART" id="SM01268">
    <property type="entry name" value="BTD"/>
    <property type="match status" value="1"/>
</dbReference>
<evidence type="ECO:0000259" key="12">
    <source>
        <dbReference type="SMART" id="SM01267"/>
    </source>
</evidence>
<dbReference type="Pfam" id="PF20144">
    <property type="entry name" value="TIG_SUH"/>
    <property type="match status" value="1"/>
</dbReference>
<dbReference type="FunFam" id="2.80.10.50:FF:000003">
    <property type="entry name" value="recombining binding protein suppressor of hairless"/>
    <property type="match status" value="1"/>
</dbReference>
<dbReference type="InterPro" id="IPR008967">
    <property type="entry name" value="p53-like_TF_DNA-bd_sf"/>
</dbReference>
<dbReference type="GO" id="GO:0000978">
    <property type="term" value="F:RNA polymerase II cis-regulatory region sequence-specific DNA binding"/>
    <property type="evidence" value="ECO:0007669"/>
    <property type="project" value="InterPro"/>
</dbReference>
<dbReference type="Proteomes" id="UP001347796">
    <property type="component" value="Unassembled WGS sequence"/>
</dbReference>
<protein>
    <submittedName>
        <fullName evidence="14">Uncharacterized protein</fullName>
    </submittedName>
</protein>
<dbReference type="FunFam" id="2.60.40.1450:FF:000001">
    <property type="entry name" value="Recombining binding protein suppressor of hairless"/>
    <property type="match status" value="1"/>
</dbReference>
<dbReference type="GO" id="GO:0007219">
    <property type="term" value="P:Notch signaling pathway"/>
    <property type="evidence" value="ECO:0007669"/>
    <property type="project" value="UniProtKB-KW"/>
</dbReference>
<proteinExistence type="inferred from homology"/>
<evidence type="ECO:0000256" key="4">
    <source>
        <dbReference type="ARBA" id="ARBA00022737"/>
    </source>
</evidence>
<keyword evidence="5" id="KW-0914">Notch signaling pathway</keyword>
<dbReference type="Gene3D" id="2.80.10.50">
    <property type="match status" value="1"/>
</dbReference>
<dbReference type="InterPro" id="IPR015351">
    <property type="entry name" value="RBP-J/Cbf11/Cbf12_DNA-bd"/>
</dbReference>
<dbReference type="InterPro" id="IPR036358">
    <property type="entry name" value="BTD_sf"/>
</dbReference>
<keyword evidence="3" id="KW-0678">Repressor</keyword>
<feature type="region of interest" description="Disordered" evidence="11">
    <location>
        <begin position="90"/>
        <end position="109"/>
    </location>
</feature>
<keyword evidence="4" id="KW-0677">Repeat</keyword>
<dbReference type="AlphaFoldDB" id="A0AAN8K7P9"/>
<dbReference type="CDD" id="cd01176">
    <property type="entry name" value="IPT_RBP-Jkappa"/>
    <property type="match status" value="1"/>
</dbReference>
<dbReference type="InterPro" id="IPR038007">
    <property type="entry name" value="RBP-Jkappa_IPT"/>
</dbReference>
<keyword evidence="10" id="KW-0539">Nucleus</keyword>
<dbReference type="InterPro" id="IPR013783">
    <property type="entry name" value="Ig-like_fold"/>
</dbReference>
<dbReference type="SMART" id="SM01267">
    <property type="entry name" value="LAG1_DNAbind"/>
    <property type="match status" value="1"/>
</dbReference>
<feature type="domain" description="RBP-J/Cbf11/Cbf12 DNA binding" evidence="12">
    <location>
        <begin position="217"/>
        <end position="348"/>
    </location>
</feature>
<evidence type="ECO:0000256" key="2">
    <source>
        <dbReference type="ARBA" id="ARBA00009704"/>
    </source>
</evidence>
<dbReference type="InterPro" id="IPR015350">
    <property type="entry name" value="Beta-trefoil_DNA-bd_dom"/>
</dbReference>
<evidence type="ECO:0000313" key="14">
    <source>
        <dbReference type="EMBL" id="KAK6191677.1"/>
    </source>
</evidence>
<feature type="compositionally biased region" description="Pro residues" evidence="11">
    <location>
        <begin position="160"/>
        <end position="175"/>
    </location>
</feature>
<feature type="region of interest" description="Disordered" evidence="11">
    <location>
        <begin position="118"/>
        <end position="138"/>
    </location>
</feature>
<keyword evidence="15" id="KW-1185">Reference proteome</keyword>
<feature type="domain" description="Beta-trefoil DNA-binding" evidence="13">
    <location>
        <begin position="349"/>
        <end position="502"/>
    </location>
</feature>
<keyword evidence="6" id="KW-0805">Transcription regulation</keyword>
<evidence type="ECO:0000259" key="13">
    <source>
        <dbReference type="SMART" id="SM01268"/>
    </source>
</evidence>
<dbReference type="GO" id="GO:0005654">
    <property type="term" value="C:nucleoplasm"/>
    <property type="evidence" value="ECO:0007669"/>
    <property type="project" value="UniProtKB-ARBA"/>
</dbReference>
<evidence type="ECO:0000256" key="3">
    <source>
        <dbReference type="ARBA" id="ARBA00022491"/>
    </source>
</evidence>
<keyword evidence="7" id="KW-0238">DNA-binding</keyword>
<name>A0AAN8K7P9_PATCE</name>
<dbReference type="EMBL" id="JAZGQO010000002">
    <property type="protein sequence ID" value="KAK6191677.1"/>
    <property type="molecule type" value="Genomic_DNA"/>
</dbReference>
<feature type="region of interest" description="Disordered" evidence="11">
    <location>
        <begin position="155"/>
        <end position="198"/>
    </location>
</feature>
<dbReference type="Pfam" id="PF09271">
    <property type="entry name" value="LAG1-DNAbind"/>
    <property type="match status" value="1"/>
</dbReference>
<evidence type="ECO:0000256" key="6">
    <source>
        <dbReference type="ARBA" id="ARBA00023015"/>
    </source>
</evidence>
<organism evidence="14 15">
    <name type="scientific">Patella caerulea</name>
    <name type="common">Rayed Mediterranean limpet</name>
    <dbReference type="NCBI Taxonomy" id="87958"/>
    <lineage>
        <taxon>Eukaryota</taxon>
        <taxon>Metazoa</taxon>
        <taxon>Spiralia</taxon>
        <taxon>Lophotrochozoa</taxon>
        <taxon>Mollusca</taxon>
        <taxon>Gastropoda</taxon>
        <taxon>Patellogastropoda</taxon>
        <taxon>Patelloidea</taxon>
        <taxon>Patellidae</taxon>
        <taxon>Patella</taxon>
    </lineage>
</organism>
<comment type="subcellular location">
    <subcellularLocation>
        <location evidence="1">Nucleus</location>
    </subcellularLocation>
</comment>
<dbReference type="InterPro" id="IPR040159">
    <property type="entry name" value="CLS_fam"/>
</dbReference>
<evidence type="ECO:0000256" key="10">
    <source>
        <dbReference type="ARBA" id="ARBA00023242"/>
    </source>
</evidence>
<reference evidence="14 15" key="1">
    <citation type="submission" date="2024-01" db="EMBL/GenBank/DDBJ databases">
        <title>The genome of the rayed Mediterranean limpet Patella caerulea (Linnaeus, 1758).</title>
        <authorList>
            <person name="Anh-Thu Weber A."/>
            <person name="Halstead-Nussloch G."/>
        </authorList>
    </citation>
    <scope>NUCLEOTIDE SEQUENCE [LARGE SCALE GENOMIC DNA]</scope>
    <source>
        <strain evidence="14">AATW-2023a</strain>
        <tissue evidence="14">Whole specimen</tissue>
    </source>
</reference>
<dbReference type="SUPFAM" id="SSF110217">
    <property type="entry name" value="DNA-binding protein LAG-1 (CSL)"/>
    <property type="match status" value="1"/>
</dbReference>
<comment type="caution">
    <text evidence="14">The sequence shown here is derived from an EMBL/GenBank/DDBJ whole genome shotgun (WGS) entry which is preliminary data.</text>
</comment>
<dbReference type="SUPFAM" id="SSF81296">
    <property type="entry name" value="E set domains"/>
    <property type="match status" value="1"/>
</dbReference>
<keyword evidence="9" id="KW-0804">Transcription</keyword>
<dbReference type="SUPFAM" id="SSF49417">
    <property type="entry name" value="p53-like transcription factors"/>
    <property type="match status" value="1"/>
</dbReference>
<dbReference type="Gene3D" id="2.60.40.10">
    <property type="entry name" value="Immunoglobulins"/>
    <property type="match status" value="1"/>
</dbReference>
<dbReference type="Pfam" id="PF09270">
    <property type="entry name" value="BTD"/>
    <property type="match status" value="1"/>
</dbReference>